<dbReference type="AlphaFoldDB" id="A0A1S8WP96"/>
<evidence type="ECO:0000256" key="1">
    <source>
        <dbReference type="SAM" id="MobiDB-lite"/>
    </source>
</evidence>
<organism evidence="2 3">
    <name type="scientific">Opisthorchis viverrini</name>
    <name type="common">Southeast Asian liver fluke</name>
    <dbReference type="NCBI Taxonomy" id="6198"/>
    <lineage>
        <taxon>Eukaryota</taxon>
        <taxon>Metazoa</taxon>
        <taxon>Spiralia</taxon>
        <taxon>Lophotrochozoa</taxon>
        <taxon>Platyhelminthes</taxon>
        <taxon>Trematoda</taxon>
        <taxon>Digenea</taxon>
        <taxon>Opisthorchiida</taxon>
        <taxon>Opisthorchiata</taxon>
        <taxon>Opisthorchiidae</taxon>
        <taxon>Opisthorchis</taxon>
    </lineage>
</organism>
<feature type="non-terminal residue" evidence="2">
    <location>
        <position position="270"/>
    </location>
</feature>
<feature type="region of interest" description="Disordered" evidence="1">
    <location>
        <begin position="218"/>
        <end position="270"/>
    </location>
</feature>
<sequence length="270" mass="29687">GRFDILVQASLLDGCTILPVRTNSSSYCGVCLDTFCPDSACTEADNRYPRFMSTASDSVDSPKLVLTEEPNSPPSGDQPDWRVKAFSQEQSGRLTKSRAGHLYVLPRRRCSRFMSTASDSVDSPKLVLTEEPNSPPSGDQPDWRVKACELLETHIEMLKQSNIELAMKSAAISCCLVEVLGDLSFLSRSASESEDKNWLVKQLGHVMQTHSVNASELFSESCPPVTPSTDHSIISDSSTPAEPSTAPAAKRTKPEAVRQHKRRKTHHEPK</sequence>
<keyword evidence="3" id="KW-1185">Reference proteome</keyword>
<name>A0A1S8WP96_OPIVI</name>
<evidence type="ECO:0000313" key="2">
    <source>
        <dbReference type="EMBL" id="OON16289.1"/>
    </source>
</evidence>
<feature type="region of interest" description="Disordered" evidence="1">
    <location>
        <begin position="53"/>
        <end position="82"/>
    </location>
</feature>
<evidence type="ECO:0000313" key="3">
    <source>
        <dbReference type="Proteomes" id="UP000243686"/>
    </source>
</evidence>
<reference evidence="2 3" key="1">
    <citation type="submission" date="2015-03" db="EMBL/GenBank/DDBJ databases">
        <title>Draft genome of the nematode, Opisthorchis viverrini.</title>
        <authorList>
            <person name="Mitreva M."/>
        </authorList>
    </citation>
    <scope>NUCLEOTIDE SEQUENCE [LARGE SCALE GENOMIC DNA]</scope>
    <source>
        <strain evidence="2">Khon Kaen</strain>
    </source>
</reference>
<dbReference type="Proteomes" id="UP000243686">
    <property type="component" value="Unassembled WGS sequence"/>
</dbReference>
<protein>
    <submittedName>
        <fullName evidence="2">Uncharacterized protein</fullName>
    </submittedName>
</protein>
<feature type="compositionally biased region" description="Low complexity" evidence="1">
    <location>
        <begin position="227"/>
        <end position="249"/>
    </location>
</feature>
<gene>
    <name evidence="2" type="ORF">X801_07900</name>
</gene>
<feature type="compositionally biased region" description="Basic residues" evidence="1">
    <location>
        <begin position="259"/>
        <end position="270"/>
    </location>
</feature>
<feature type="region of interest" description="Disordered" evidence="1">
    <location>
        <begin position="121"/>
        <end position="142"/>
    </location>
</feature>
<accession>A0A1S8WP96</accession>
<dbReference type="EMBL" id="KV898056">
    <property type="protein sequence ID" value="OON16289.1"/>
    <property type="molecule type" value="Genomic_DNA"/>
</dbReference>
<feature type="non-terminal residue" evidence="2">
    <location>
        <position position="1"/>
    </location>
</feature>
<proteinExistence type="predicted"/>